<keyword evidence="9 17" id="KW-0418">Kinase</keyword>
<evidence type="ECO:0000259" key="16">
    <source>
        <dbReference type="PROSITE" id="PS50885"/>
    </source>
</evidence>
<dbReference type="GO" id="GO:0000155">
    <property type="term" value="F:phosphorelay sensor kinase activity"/>
    <property type="evidence" value="ECO:0007669"/>
    <property type="project" value="InterPro"/>
</dbReference>
<dbReference type="CDD" id="cd00082">
    <property type="entry name" value="HisKA"/>
    <property type="match status" value="1"/>
</dbReference>
<evidence type="ECO:0000256" key="12">
    <source>
        <dbReference type="ARBA" id="ARBA00023012"/>
    </source>
</evidence>
<dbReference type="CDD" id="cd06225">
    <property type="entry name" value="HAMP"/>
    <property type="match status" value="1"/>
</dbReference>
<dbReference type="Gene3D" id="1.10.287.130">
    <property type="match status" value="1"/>
</dbReference>
<keyword evidence="10" id="KW-0067">ATP-binding</keyword>
<dbReference type="SUPFAM" id="SSF158472">
    <property type="entry name" value="HAMP domain-like"/>
    <property type="match status" value="1"/>
</dbReference>
<keyword evidence="18" id="KW-1185">Reference proteome</keyword>
<dbReference type="SMART" id="SM00304">
    <property type="entry name" value="HAMP"/>
    <property type="match status" value="1"/>
</dbReference>
<dbReference type="SUPFAM" id="SSF55874">
    <property type="entry name" value="ATPase domain of HSP90 chaperone/DNA topoisomerase II/histidine kinase"/>
    <property type="match status" value="1"/>
</dbReference>
<dbReference type="InterPro" id="IPR003660">
    <property type="entry name" value="HAMP_dom"/>
</dbReference>
<feature type="domain" description="HAMP" evidence="16">
    <location>
        <begin position="186"/>
        <end position="240"/>
    </location>
</feature>
<evidence type="ECO:0000256" key="11">
    <source>
        <dbReference type="ARBA" id="ARBA00022989"/>
    </source>
</evidence>
<evidence type="ECO:0000256" key="5">
    <source>
        <dbReference type="ARBA" id="ARBA00022553"/>
    </source>
</evidence>
<name>A0A244CQH6_PSEDV</name>
<evidence type="ECO:0000313" key="17">
    <source>
        <dbReference type="EMBL" id="OUL57746.1"/>
    </source>
</evidence>
<keyword evidence="6" id="KW-0808">Transferase</keyword>
<dbReference type="InterPro" id="IPR004358">
    <property type="entry name" value="Sig_transdc_His_kin-like_C"/>
</dbReference>
<dbReference type="Gene3D" id="6.10.340.10">
    <property type="match status" value="1"/>
</dbReference>
<dbReference type="SMART" id="SM00387">
    <property type="entry name" value="HATPase_c"/>
    <property type="match status" value="1"/>
</dbReference>
<dbReference type="GO" id="GO:0005886">
    <property type="term" value="C:plasma membrane"/>
    <property type="evidence" value="ECO:0007669"/>
    <property type="project" value="UniProtKB-SubCell"/>
</dbReference>
<dbReference type="InterPro" id="IPR036890">
    <property type="entry name" value="HATPase_C_sf"/>
</dbReference>
<comment type="caution">
    <text evidence="17">The sequence shown here is derived from an EMBL/GenBank/DDBJ whole genome shotgun (WGS) entry which is preliminary data.</text>
</comment>
<proteinExistence type="predicted"/>
<dbReference type="InterPro" id="IPR005467">
    <property type="entry name" value="His_kinase_dom"/>
</dbReference>
<dbReference type="GO" id="GO:0005524">
    <property type="term" value="F:ATP binding"/>
    <property type="evidence" value="ECO:0007669"/>
    <property type="project" value="UniProtKB-KW"/>
</dbReference>
<dbReference type="InterPro" id="IPR003594">
    <property type="entry name" value="HATPase_dom"/>
</dbReference>
<evidence type="ECO:0000256" key="3">
    <source>
        <dbReference type="ARBA" id="ARBA00012438"/>
    </source>
</evidence>
<dbReference type="PROSITE" id="PS50109">
    <property type="entry name" value="HIS_KIN"/>
    <property type="match status" value="1"/>
</dbReference>
<keyword evidence="12" id="KW-0902">Two-component regulatory system</keyword>
<comment type="catalytic activity">
    <reaction evidence="1">
        <text>ATP + protein L-histidine = ADP + protein N-phospho-L-histidine.</text>
        <dbReference type="EC" id="2.7.13.3"/>
    </reaction>
</comment>
<protein>
    <recommendedName>
        <fullName evidence="3">histidine kinase</fullName>
        <ecNumber evidence="3">2.7.13.3</ecNumber>
    </recommendedName>
</protein>
<evidence type="ECO:0000256" key="7">
    <source>
        <dbReference type="ARBA" id="ARBA00022692"/>
    </source>
</evidence>
<dbReference type="EC" id="2.7.13.3" evidence="3"/>
<organism evidence="17 18">
    <name type="scientific">Pseudoalteromonas ulvae</name>
    <dbReference type="NCBI Taxonomy" id="107327"/>
    <lineage>
        <taxon>Bacteria</taxon>
        <taxon>Pseudomonadati</taxon>
        <taxon>Pseudomonadota</taxon>
        <taxon>Gammaproteobacteria</taxon>
        <taxon>Alteromonadales</taxon>
        <taxon>Pseudoalteromonadaceae</taxon>
        <taxon>Pseudoalteromonas</taxon>
    </lineage>
</organism>
<evidence type="ECO:0000256" key="1">
    <source>
        <dbReference type="ARBA" id="ARBA00000085"/>
    </source>
</evidence>
<dbReference type="PROSITE" id="PS50885">
    <property type="entry name" value="HAMP"/>
    <property type="match status" value="1"/>
</dbReference>
<reference evidence="17 18" key="1">
    <citation type="submission" date="2017-02" db="EMBL/GenBank/DDBJ databases">
        <title>Pseudoalteromonas ulvae TC14 Genome.</title>
        <authorList>
            <person name="Molmeret M."/>
        </authorList>
    </citation>
    <scope>NUCLEOTIDE SEQUENCE [LARGE SCALE GENOMIC DNA]</scope>
    <source>
        <strain evidence="17">TC14</strain>
    </source>
</reference>
<dbReference type="PRINTS" id="PR00344">
    <property type="entry name" value="BCTRLSENSOR"/>
</dbReference>
<evidence type="ECO:0000259" key="15">
    <source>
        <dbReference type="PROSITE" id="PS50109"/>
    </source>
</evidence>
<dbReference type="Pfam" id="PF00672">
    <property type="entry name" value="HAMP"/>
    <property type="match status" value="1"/>
</dbReference>
<dbReference type="PANTHER" id="PTHR45528">
    <property type="entry name" value="SENSOR HISTIDINE KINASE CPXA"/>
    <property type="match status" value="1"/>
</dbReference>
<dbReference type="Gene3D" id="3.30.565.10">
    <property type="entry name" value="Histidine kinase-like ATPase, C-terminal domain"/>
    <property type="match status" value="1"/>
</dbReference>
<dbReference type="InterPro" id="IPR036097">
    <property type="entry name" value="HisK_dim/P_sf"/>
</dbReference>
<keyword evidence="4" id="KW-1003">Cell membrane</keyword>
<evidence type="ECO:0000256" key="13">
    <source>
        <dbReference type="ARBA" id="ARBA00023136"/>
    </source>
</evidence>
<sequence>MNLAQLDPRRYLFFKIFSWFWFTILATIGLAIFLSNVTTDNVINEPLKGPMEKNLAMLGKSIERASKKSQRDVKEIVNHPRMTKHRLVYVVDEQKNESYFNQALDNEIDISLISYTKDLAPQIIFTPTYHAFGPIQINIEQQSYLLYEIQPDTNPHLIFKLKLMPAWLKWLIALGASLSLSLLFSKALMSPINALKKASSELANGQLKTRVNNGTASRDELGQLTNEFNQMAEKIELLVTSQKRLLADISHELRSPLTRLQMAAGLAQMQHDNQHNPYIRRIEQEAENLDKMIADVLTVSRLEAQSQVLIKETQGFNQVIDKVVSDAQFEAKQHNKTLTLHGQQNAQFSFDAKALASAFENILRNAIKYAQHHVSVELKHSEQELMITVCDDGPGVPEEYLTQIFEPFFRVSQARDRNSGGTGLGLAISKHAIEAHQGQISLFNQQGGGLCVTVTLPLTLN</sequence>
<dbReference type="InterPro" id="IPR050398">
    <property type="entry name" value="HssS/ArlS-like"/>
</dbReference>
<evidence type="ECO:0000256" key="14">
    <source>
        <dbReference type="SAM" id="Phobius"/>
    </source>
</evidence>
<feature type="transmembrane region" description="Helical" evidence="14">
    <location>
        <begin position="12"/>
        <end position="34"/>
    </location>
</feature>
<keyword evidence="7 14" id="KW-0812">Transmembrane</keyword>
<dbReference type="Pfam" id="PF00512">
    <property type="entry name" value="HisKA"/>
    <property type="match status" value="1"/>
</dbReference>
<evidence type="ECO:0000256" key="4">
    <source>
        <dbReference type="ARBA" id="ARBA00022475"/>
    </source>
</evidence>
<dbReference type="SMART" id="SM00388">
    <property type="entry name" value="HisKA"/>
    <property type="match status" value="1"/>
</dbReference>
<dbReference type="FunFam" id="3.30.565.10:FF:000011">
    <property type="entry name" value="Sensor histidine kinase CpxA"/>
    <property type="match status" value="1"/>
</dbReference>
<dbReference type="RefSeq" id="WP_086744329.1">
    <property type="nucleotide sequence ID" value="NZ_MWPV01000003.1"/>
</dbReference>
<keyword evidence="8" id="KW-0547">Nucleotide-binding</keyword>
<evidence type="ECO:0000256" key="10">
    <source>
        <dbReference type="ARBA" id="ARBA00022840"/>
    </source>
</evidence>
<keyword evidence="11 14" id="KW-1133">Transmembrane helix</keyword>
<dbReference type="Pfam" id="PF02518">
    <property type="entry name" value="HATPase_c"/>
    <property type="match status" value="1"/>
</dbReference>
<dbReference type="OrthoDB" id="9804645at2"/>
<dbReference type="EMBL" id="MWPV01000003">
    <property type="protein sequence ID" value="OUL57746.1"/>
    <property type="molecule type" value="Genomic_DNA"/>
</dbReference>
<gene>
    <name evidence="17" type="ORF">B1199_11865</name>
</gene>
<feature type="domain" description="Histidine kinase" evidence="15">
    <location>
        <begin position="248"/>
        <end position="460"/>
    </location>
</feature>
<evidence type="ECO:0000256" key="6">
    <source>
        <dbReference type="ARBA" id="ARBA00022679"/>
    </source>
</evidence>
<keyword evidence="13 14" id="KW-0472">Membrane</keyword>
<dbReference type="SUPFAM" id="SSF47384">
    <property type="entry name" value="Homodimeric domain of signal transducing histidine kinase"/>
    <property type="match status" value="1"/>
</dbReference>
<evidence type="ECO:0000313" key="18">
    <source>
        <dbReference type="Proteomes" id="UP000194841"/>
    </source>
</evidence>
<evidence type="ECO:0000256" key="8">
    <source>
        <dbReference type="ARBA" id="ARBA00022741"/>
    </source>
</evidence>
<dbReference type="Proteomes" id="UP000194841">
    <property type="component" value="Unassembled WGS sequence"/>
</dbReference>
<evidence type="ECO:0000256" key="9">
    <source>
        <dbReference type="ARBA" id="ARBA00022777"/>
    </source>
</evidence>
<dbReference type="AlphaFoldDB" id="A0A244CQH6"/>
<comment type="subcellular location">
    <subcellularLocation>
        <location evidence="2">Cell membrane</location>
        <topology evidence="2">Multi-pass membrane protein</topology>
    </subcellularLocation>
</comment>
<evidence type="ECO:0000256" key="2">
    <source>
        <dbReference type="ARBA" id="ARBA00004651"/>
    </source>
</evidence>
<dbReference type="PANTHER" id="PTHR45528:SF1">
    <property type="entry name" value="SENSOR HISTIDINE KINASE CPXA"/>
    <property type="match status" value="1"/>
</dbReference>
<keyword evidence="5" id="KW-0597">Phosphoprotein</keyword>
<dbReference type="InterPro" id="IPR003661">
    <property type="entry name" value="HisK_dim/P_dom"/>
</dbReference>
<accession>A0A244CQH6</accession>